<protein>
    <submittedName>
        <fullName evidence="5">Hydrogenase maturation protease</fullName>
    </submittedName>
</protein>
<evidence type="ECO:0000256" key="2">
    <source>
        <dbReference type="ARBA" id="ARBA00022670"/>
    </source>
</evidence>
<keyword evidence="3" id="KW-0064">Aspartyl protease</keyword>
<evidence type="ECO:0000313" key="5">
    <source>
        <dbReference type="EMBL" id="MBC2396979.1"/>
    </source>
</evidence>
<dbReference type="InterPro" id="IPR023430">
    <property type="entry name" value="Pept_HybD-like_dom_sf"/>
</dbReference>
<keyword evidence="6" id="KW-1185">Reference proteome</keyword>
<evidence type="ECO:0000256" key="1">
    <source>
        <dbReference type="ARBA" id="ARBA00006814"/>
    </source>
</evidence>
<comment type="caution">
    <text evidence="5">The sequence shown here is derived from an EMBL/GenBank/DDBJ whole genome shotgun (WGS) entry which is preliminary data.</text>
</comment>
<proteinExistence type="inferred from homology"/>
<gene>
    <name evidence="5" type="ORF">HGG79_04180</name>
</gene>
<dbReference type="GO" id="GO:0008047">
    <property type="term" value="F:enzyme activator activity"/>
    <property type="evidence" value="ECO:0007669"/>
    <property type="project" value="InterPro"/>
</dbReference>
<dbReference type="Gene3D" id="3.40.50.1450">
    <property type="entry name" value="HybD-like"/>
    <property type="match status" value="1"/>
</dbReference>
<evidence type="ECO:0000256" key="4">
    <source>
        <dbReference type="ARBA" id="ARBA00022801"/>
    </source>
</evidence>
<reference evidence="5 6" key="1">
    <citation type="submission" date="2020-04" db="EMBL/GenBank/DDBJ databases">
        <title>Genomic insights into acetone-butanol-ethanol (ABE) fermentation by sequencing solventogenic clostridia strains.</title>
        <authorList>
            <person name="Brown S."/>
        </authorList>
    </citation>
    <scope>NUCLEOTIDE SEQUENCE [LARGE SCALE GENOMIC DNA]</scope>
    <source>
        <strain evidence="5 6">DJ011</strain>
    </source>
</reference>
<dbReference type="AlphaFoldDB" id="A0A923E8E8"/>
<evidence type="ECO:0000256" key="3">
    <source>
        <dbReference type="ARBA" id="ARBA00022750"/>
    </source>
</evidence>
<accession>A0A923E8E8</accession>
<dbReference type="EMBL" id="JAAZWO010000004">
    <property type="protein sequence ID" value="MBC2396979.1"/>
    <property type="molecule type" value="Genomic_DNA"/>
</dbReference>
<dbReference type="GO" id="GO:0004190">
    <property type="term" value="F:aspartic-type endopeptidase activity"/>
    <property type="evidence" value="ECO:0007669"/>
    <property type="project" value="UniProtKB-KW"/>
</dbReference>
<dbReference type="Pfam" id="PF01750">
    <property type="entry name" value="HycI"/>
    <property type="match status" value="1"/>
</dbReference>
<keyword evidence="4" id="KW-0378">Hydrolase</keyword>
<dbReference type="NCBIfam" id="TIGR00072">
    <property type="entry name" value="hydrog_prot"/>
    <property type="match status" value="1"/>
</dbReference>
<dbReference type="InterPro" id="IPR000671">
    <property type="entry name" value="Peptidase_A31"/>
</dbReference>
<organism evidence="5 6">
    <name type="scientific">Clostridium tetanomorphum</name>
    <dbReference type="NCBI Taxonomy" id="1553"/>
    <lineage>
        <taxon>Bacteria</taxon>
        <taxon>Bacillati</taxon>
        <taxon>Bacillota</taxon>
        <taxon>Clostridia</taxon>
        <taxon>Eubacteriales</taxon>
        <taxon>Clostridiaceae</taxon>
        <taxon>Clostridium</taxon>
    </lineage>
</organism>
<comment type="similarity">
    <text evidence="1">Belongs to the peptidase A31 family.</text>
</comment>
<dbReference type="PANTHER" id="PTHR30302:SF1">
    <property type="entry name" value="HYDROGENASE 2 MATURATION PROTEASE"/>
    <property type="match status" value="1"/>
</dbReference>
<dbReference type="PANTHER" id="PTHR30302">
    <property type="entry name" value="HYDROGENASE 1 MATURATION PROTEASE"/>
    <property type="match status" value="1"/>
</dbReference>
<dbReference type="GO" id="GO:0016485">
    <property type="term" value="P:protein processing"/>
    <property type="evidence" value="ECO:0007669"/>
    <property type="project" value="TreeGrafter"/>
</dbReference>
<name>A0A923E8E8_CLOTT</name>
<dbReference type="Proteomes" id="UP000563151">
    <property type="component" value="Unassembled WGS sequence"/>
</dbReference>
<dbReference type="SUPFAM" id="SSF53163">
    <property type="entry name" value="HybD-like"/>
    <property type="match status" value="1"/>
</dbReference>
<keyword evidence="2 5" id="KW-0645">Protease</keyword>
<evidence type="ECO:0000313" key="6">
    <source>
        <dbReference type="Proteomes" id="UP000563151"/>
    </source>
</evidence>
<sequence length="139" mass="15816">MGDDGVGISVGKNIKDKLKGKNIEVIIGETDFEYCISKIKDDDFIFIIDSIISEKECGSITVIPMKDYIYNENLYSQHGCNILTALNLYNKNIEGYIIAIEIEEIKFHFGITKSLEDKLGYISNDIVKIIEKILKFRVL</sequence>